<dbReference type="GO" id="GO:0031593">
    <property type="term" value="F:polyubiquitin modification-dependent protein binding"/>
    <property type="evidence" value="ECO:0007669"/>
    <property type="project" value="TreeGrafter"/>
</dbReference>
<dbReference type="PROSITE" id="PS50053">
    <property type="entry name" value="UBIQUITIN_2"/>
    <property type="match status" value="1"/>
</dbReference>
<dbReference type="InterPro" id="IPR000626">
    <property type="entry name" value="Ubiquitin-like_dom"/>
</dbReference>
<dbReference type="InterPro" id="IPR029071">
    <property type="entry name" value="Ubiquitin-like_domsf"/>
</dbReference>
<feature type="region of interest" description="Disordered" evidence="1">
    <location>
        <begin position="175"/>
        <end position="197"/>
    </location>
</feature>
<dbReference type="Proteomes" id="UP000193218">
    <property type="component" value="Unassembled WGS sequence"/>
</dbReference>
<dbReference type="InterPro" id="IPR015496">
    <property type="entry name" value="Ubiquilin"/>
</dbReference>
<evidence type="ECO:0000313" key="4">
    <source>
        <dbReference type="Proteomes" id="UP000193218"/>
    </source>
</evidence>
<dbReference type="SUPFAM" id="SSF54236">
    <property type="entry name" value="Ubiquitin-like"/>
    <property type="match status" value="1"/>
</dbReference>
<dbReference type="OrthoDB" id="428577at2759"/>
<accession>A0A1Y1UED7</accession>
<comment type="caution">
    <text evidence="3">The sequence shown here is derived from an EMBL/GenBank/DDBJ whole genome shotgun (WGS) entry which is preliminary data.</text>
</comment>
<feature type="domain" description="Ubiquitin-like" evidence="2">
    <location>
        <begin position="72"/>
        <end position="146"/>
    </location>
</feature>
<dbReference type="AlphaFoldDB" id="A0A1Y1UED7"/>
<dbReference type="PANTHER" id="PTHR10677">
    <property type="entry name" value="UBIQUILIN"/>
    <property type="match status" value="1"/>
</dbReference>
<dbReference type="GO" id="GO:0005829">
    <property type="term" value="C:cytosol"/>
    <property type="evidence" value="ECO:0007669"/>
    <property type="project" value="TreeGrafter"/>
</dbReference>
<dbReference type="EMBL" id="NBSH01000008">
    <property type="protein sequence ID" value="ORX36421.1"/>
    <property type="molecule type" value="Genomic_DNA"/>
</dbReference>
<evidence type="ECO:0000256" key="1">
    <source>
        <dbReference type="SAM" id="MobiDB-lite"/>
    </source>
</evidence>
<dbReference type="RefSeq" id="XP_021870522.1">
    <property type="nucleotide sequence ID" value="XM_022012943.1"/>
</dbReference>
<dbReference type="SMART" id="SM00213">
    <property type="entry name" value="UBQ"/>
    <property type="match status" value="1"/>
</dbReference>
<name>A0A1Y1UED7_9TREE</name>
<dbReference type="STRING" id="4999.A0A1Y1UED7"/>
<keyword evidence="4" id="KW-1185">Reference proteome</keyword>
<evidence type="ECO:0000259" key="2">
    <source>
        <dbReference type="PROSITE" id="PS50053"/>
    </source>
</evidence>
<dbReference type="Gene3D" id="3.10.20.90">
    <property type="entry name" value="Phosphatidylinositol 3-kinase Catalytic Subunit, Chain A, domain 1"/>
    <property type="match status" value="1"/>
</dbReference>
<dbReference type="GeneID" id="33554751"/>
<dbReference type="CDD" id="cd17039">
    <property type="entry name" value="Ubl_ubiquitin_like"/>
    <property type="match status" value="1"/>
</dbReference>
<dbReference type="PANTHER" id="PTHR10677:SF3">
    <property type="entry name" value="FI07626P-RELATED"/>
    <property type="match status" value="1"/>
</dbReference>
<organism evidence="3 4">
    <name type="scientific">Kockovaella imperatae</name>
    <dbReference type="NCBI Taxonomy" id="4999"/>
    <lineage>
        <taxon>Eukaryota</taxon>
        <taxon>Fungi</taxon>
        <taxon>Dikarya</taxon>
        <taxon>Basidiomycota</taxon>
        <taxon>Agaricomycotina</taxon>
        <taxon>Tremellomycetes</taxon>
        <taxon>Tremellales</taxon>
        <taxon>Cuniculitremaceae</taxon>
        <taxon>Kockovaella</taxon>
    </lineage>
</organism>
<sequence>MDTPLTNDRLVEERAFMKRYSEGLSSYKVEYPGDFSAPLEERPRKVNVIGVPVADPPDVMDVDTSPSQDSSMNLTIKSLKPALTVSVTAQSTDTVADLKKNISKSSSAAPPPEGQRLLLKGKALTDSKLLKEYDIEDGAVVHLMMKPTAVTVEKTEAIPAPSSSHARTPSLTITTAVDDDSKPGQAVPITDNDIDVPPLGPQPQVSSALFHKTLSDPHFWQKLHALCVTEFTMEDDADAAWEVFLLSMKSRLSAGEAAKIRDIVGIRGMGGGAL</sequence>
<dbReference type="InParanoid" id="A0A1Y1UED7"/>
<reference evidence="3 4" key="1">
    <citation type="submission" date="2017-03" db="EMBL/GenBank/DDBJ databases">
        <title>Widespread Adenine N6-methylation of Active Genes in Fungi.</title>
        <authorList>
            <consortium name="DOE Joint Genome Institute"/>
            <person name="Mondo S.J."/>
            <person name="Dannebaum R.O."/>
            <person name="Kuo R.C."/>
            <person name="Louie K.B."/>
            <person name="Bewick A.J."/>
            <person name="Labutti K."/>
            <person name="Haridas S."/>
            <person name="Kuo A."/>
            <person name="Salamov A."/>
            <person name="Ahrendt S.R."/>
            <person name="Lau R."/>
            <person name="Bowen B.P."/>
            <person name="Lipzen A."/>
            <person name="Sullivan W."/>
            <person name="Andreopoulos W.B."/>
            <person name="Clum A."/>
            <person name="Lindquist E."/>
            <person name="Daum C."/>
            <person name="Northen T.R."/>
            <person name="Ramamoorthy G."/>
            <person name="Schmitz R.J."/>
            <person name="Gryganskyi A."/>
            <person name="Culley D."/>
            <person name="Magnuson J."/>
            <person name="James T.Y."/>
            <person name="O'Malley M.A."/>
            <person name="Stajich J.E."/>
            <person name="Spatafora J.W."/>
            <person name="Visel A."/>
            <person name="Grigoriev I.V."/>
        </authorList>
    </citation>
    <scope>NUCLEOTIDE SEQUENCE [LARGE SCALE GENOMIC DNA]</scope>
    <source>
        <strain evidence="3 4">NRRL Y-17943</strain>
    </source>
</reference>
<dbReference type="Pfam" id="PF00240">
    <property type="entry name" value="ubiquitin"/>
    <property type="match status" value="1"/>
</dbReference>
<proteinExistence type="predicted"/>
<protein>
    <submittedName>
        <fullName evidence="3">Ubiquitin-related domain-containing protein</fullName>
    </submittedName>
</protein>
<evidence type="ECO:0000313" key="3">
    <source>
        <dbReference type="EMBL" id="ORX36421.1"/>
    </source>
</evidence>
<dbReference type="GO" id="GO:0006511">
    <property type="term" value="P:ubiquitin-dependent protein catabolic process"/>
    <property type="evidence" value="ECO:0007669"/>
    <property type="project" value="TreeGrafter"/>
</dbReference>
<gene>
    <name evidence="3" type="ORF">BD324DRAFT_496134</name>
</gene>